<dbReference type="NCBIfam" id="TIGR00486">
    <property type="entry name" value="YbgI_SA1388"/>
    <property type="match status" value="1"/>
</dbReference>
<dbReference type="InterPro" id="IPR002678">
    <property type="entry name" value="DUF34/NIF3"/>
</dbReference>
<accession>A0A2I1NC66</accession>
<feature type="binding site" evidence="5">
    <location>
        <position position="206"/>
    </location>
    <ligand>
        <name>a divalent metal cation</name>
        <dbReference type="ChEBI" id="CHEBI:60240"/>
        <label>1</label>
    </ligand>
</feature>
<dbReference type="FunFam" id="3.40.1390.30:FF:000001">
    <property type="entry name" value="GTP cyclohydrolase 1 type 2"/>
    <property type="match status" value="1"/>
</dbReference>
<dbReference type="SUPFAM" id="SSF102705">
    <property type="entry name" value="NIF3 (NGG1p interacting factor 3)-like"/>
    <property type="match status" value="1"/>
</dbReference>
<dbReference type="EMBL" id="PKHU01000001">
    <property type="protein sequence ID" value="PKZ29993.1"/>
    <property type="molecule type" value="Genomic_DNA"/>
</dbReference>
<comment type="similarity">
    <text evidence="1">Belongs to the GTP cyclohydrolase I type 2/NIF3 family.</text>
</comment>
<evidence type="ECO:0000256" key="5">
    <source>
        <dbReference type="PIRSR" id="PIRSR602678-1"/>
    </source>
</evidence>
<evidence type="ECO:0000256" key="4">
    <source>
        <dbReference type="ARBA" id="ARBA00022723"/>
    </source>
</evidence>
<feature type="binding site" evidence="5">
    <location>
        <position position="210"/>
    </location>
    <ligand>
        <name>a divalent metal cation</name>
        <dbReference type="ChEBI" id="CHEBI:60240"/>
        <label>1</label>
    </ligand>
</feature>
<organism evidence="6 7">
    <name type="scientific">Campylobacter ureolyticus</name>
    <dbReference type="NCBI Taxonomy" id="827"/>
    <lineage>
        <taxon>Bacteria</taxon>
        <taxon>Pseudomonadati</taxon>
        <taxon>Campylobacterota</taxon>
        <taxon>Epsilonproteobacteria</taxon>
        <taxon>Campylobacterales</taxon>
        <taxon>Campylobacteraceae</taxon>
        <taxon>Campylobacter</taxon>
    </lineage>
</organism>
<dbReference type="AlphaFoldDB" id="A0A2I1NC66"/>
<dbReference type="InterPro" id="IPR036069">
    <property type="entry name" value="DUF34/NIF3_sf"/>
</dbReference>
<comment type="caution">
    <text evidence="6">The sequence shown here is derived from an EMBL/GenBank/DDBJ whole genome shotgun (WGS) entry which is preliminary data.</text>
</comment>
<gene>
    <name evidence="6" type="ORF">CYJ41_00710</name>
</gene>
<sequence>MKIAEIYKILDEIAPFEAQESWDNSGLLLGNMDDEFDKIYASIDLDSNLIQKIEKNSLVITHHPLIFKGLKSLNPSVYPSNLIYEIIKKDIKLISMHTNFDKFVLNQFVASEILGYKITEIRDFLVFFEVNKIFDEFAKEIKQKLKISNLRVVKASEFIKIATLCTGSGADLLGSFKSDCFLTGDLKYHSALESLENRISLIDINHFESEAYFGQSLAKNLQKYNLNIIITNSINPFLYI</sequence>
<keyword evidence="4 5" id="KW-0479">Metal-binding</keyword>
<proteinExistence type="inferred from homology"/>
<feature type="binding site" evidence="5">
    <location>
        <position position="101"/>
    </location>
    <ligand>
        <name>a divalent metal cation</name>
        <dbReference type="ChEBI" id="CHEBI:60240"/>
        <label>1</label>
    </ligand>
</feature>
<feature type="binding site" evidence="5">
    <location>
        <position position="63"/>
    </location>
    <ligand>
        <name>a divalent metal cation</name>
        <dbReference type="ChEBI" id="CHEBI:60240"/>
        <label>1</label>
    </ligand>
</feature>
<comment type="subunit">
    <text evidence="2">Homohexamer.</text>
</comment>
<evidence type="ECO:0000256" key="1">
    <source>
        <dbReference type="ARBA" id="ARBA00006964"/>
    </source>
</evidence>
<protein>
    <recommendedName>
        <fullName evidence="3">GTP cyclohydrolase 1 type 2 homolog</fullName>
    </recommendedName>
</protein>
<dbReference type="GO" id="GO:0046872">
    <property type="term" value="F:metal ion binding"/>
    <property type="evidence" value="ECO:0007669"/>
    <property type="project" value="UniProtKB-KW"/>
</dbReference>
<reference evidence="6 7" key="1">
    <citation type="submission" date="2017-12" db="EMBL/GenBank/DDBJ databases">
        <title>Phylogenetic diversity of female urinary microbiome.</title>
        <authorList>
            <person name="Thomas-White K."/>
            <person name="Wolfe A.J."/>
        </authorList>
    </citation>
    <scope>NUCLEOTIDE SEQUENCE [LARGE SCALE GENOMIC DNA]</scope>
    <source>
        <strain evidence="6 7">UMB0112</strain>
    </source>
</reference>
<name>A0A2I1NC66_9BACT</name>
<feature type="binding site" evidence="5">
    <location>
        <position position="62"/>
    </location>
    <ligand>
        <name>a divalent metal cation</name>
        <dbReference type="ChEBI" id="CHEBI:60240"/>
        <label>1</label>
    </ligand>
</feature>
<dbReference type="PANTHER" id="PTHR13799">
    <property type="entry name" value="NGG1 INTERACTING FACTOR 3"/>
    <property type="match status" value="1"/>
</dbReference>
<dbReference type="PANTHER" id="PTHR13799:SF14">
    <property type="entry name" value="GTP CYCLOHYDROLASE 1 TYPE 2 HOMOLOG"/>
    <property type="match status" value="1"/>
</dbReference>
<dbReference type="Pfam" id="PF01784">
    <property type="entry name" value="DUF34_NIF3"/>
    <property type="match status" value="1"/>
</dbReference>
<dbReference type="GO" id="GO:0005737">
    <property type="term" value="C:cytoplasm"/>
    <property type="evidence" value="ECO:0007669"/>
    <property type="project" value="TreeGrafter"/>
</dbReference>
<evidence type="ECO:0000313" key="6">
    <source>
        <dbReference type="EMBL" id="PKZ29993.1"/>
    </source>
</evidence>
<evidence type="ECO:0000256" key="3">
    <source>
        <dbReference type="ARBA" id="ARBA00022112"/>
    </source>
</evidence>
<evidence type="ECO:0000313" key="7">
    <source>
        <dbReference type="Proteomes" id="UP000234639"/>
    </source>
</evidence>
<dbReference type="Proteomes" id="UP000234639">
    <property type="component" value="Unassembled WGS sequence"/>
</dbReference>
<evidence type="ECO:0000256" key="2">
    <source>
        <dbReference type="ARBA" id="ARBA00011643"/>
    </source>
</evidence>
<dbReference type="RefSeq" id="WP_101636482.1">
    <property type="nucleotide sequence ID" value="NZ_CACRSK010000006.1"/>
</dbReference>
<dbReference type="Gene3D" id="3.40.1390.30">
    <property type="entry name" value="NIF3 (NGG1p interacting factor 3)-like"/>
    <property type="match status" value="2"/>
</dbReference>